<gene>
    <name evidence="3" type="ORF">TBIB3V08_LOCUS10499</name>
</gene>
<keyword evidence="1" id="KW-0378">Hydrolase</keyword>
<dbReference type="GO" id="GO:0008270">
    <property type="term" value="F:zinc ion binding"/>
    <property type="evidence" value="ECO:0007669"/>
    <property type="project" value="TreeGrafter"/>
</dbReference>
<dbReference type="AlphaFoldDB" id="A0A7R9I5I3"/>
<dbReference type="GO" id="GO:0016020">
    <property type="term" value="C:membrane"/>
    <property type="evidence" value="ECO:0007669"/>
    <property type="project" value="TreeGrafter"/>
</dbReference>
<proteinExistence type="predicted"/>
<sequence>MIATSKFQPTYARQAYPCFDEPGFKSQFRVRLVRPNQGYSALSNMDQVTGETPQGLVKRDSMVRLVRTITRLGVILAPFNYSKYKQLVLLYHLSRSTSCPTVPFVQEHQLYYCIIVIAHQLSYCIICPTTPTVLYHLSYCTNCPVSFVLLHQLSCIICPTAPTVLCHFSYCTNCPVSFVLLHQLSCVICPTTPTVLYHLSYCIIGLRTPVVLLYHLSKSTSCPTVPFVQEHQLSYCTICPRSTSCPTVSLVQEHQFYCTVCPRTPVVLLYHLSYIF</sequence>
<dbReference type="GO" id="GO:0005737">
    <property type="term" value="C:cytoplasm"/>
    <property type="evidence" value="ECO:0007669"/>
    <property type="project" value="TreeGrafter"/>
</dbReference>
<dbReference type="Gene3D" id="2.60.40.1730">
    <property type="entry name" value="tricorn interacting facor f3 domain"/>
    <property type="match status" value="1"/>
</dbReference>
<dbReference type="PANTHER" id="PTHR11533">
    <property type="entry name" value="PROTEASE M1 ZINC METALLOPROTEASE"/>
    <property type="match status" value="1"/>
</dbReference>
<evidence type="ECO:0000259" key="2">
    <source>
        <dbReference type="Pfam" id="PF17900"/>
    </source>
</evidence>
<dbReference type="EMBL" id="OD569713">
    <property type="protein sequence ID" value="CAD7448210.1"/>
    <property type="molecule type" value="Genomic_DNA"/>
</dbReference>
<keyword evidence="1" id="KW-0031">Aminopeptidase</keyword>
<organism evidence="3">
    <name type="scientific">Timema bartmani</name>
    <dbReference type="NCBI Taxonomy" id="61472"/>
    <lineage>
        <taxon>Eukaryota</taxon>
        <taxon>Metazoa</taxon>
        <taxon>Ecdysozoa</taxon>
        <taxon>Arthropoda</taxon>
        <taxon>Hexapoda</taxon>
        <taxon>Insecta</taxon>
        <taxon>Pterygota</taxon>
        <taxon>Neoptera</taxon>
        <taxon>Polyneoptera</taxon>
        <taxon>Phasmatodea</taxon>
        <taxon>Timematodea</taxon>
        <taxon>Timematoidea</taxon>
        <taxon>Timematidae</taxon>
        <taxon>Timema</taxon>
    </lineage>
</organism>
<dbReference type="InterPro" id="IPR045357">
    <property type="entry name" value="Aminopeptidase_N-like_N"/>
</dbReference>
<dbReference type="SUPFAM" id="SSF63737">
    <property type="entry name" value="Leukotriene A4 hydrolase N-terminal domain"/>
    <property type="match status" value="1"/>
</dbReference>
<name>A0A7R9I5I3_9NEOP</name>
<dbReference type="Pfam" id="PF17900">
    <property type="entry name" value="Peptidase_M1_N"/>
    <property type="match status" value="1"/>
</dbReference>
<protein>
    <recommendedName>
        <fullName evidence="2">Aminopeptidase N-like N-terminal domain-containing protein</fullName>
    </recommendedName>
</protein>
<dbReference type="GO" id="GO:0043171">
    <property type="term" value="P:peptide catabolic process"/>
    <property type="evidence" value="ECO:0007669"/>
    <property type="project" value="TreeGrafter"/>
</dbReference>
<dbReference type="GO" id="GO:0070006">
    <property type="term" value="F:metalloaminopeptidase activity"/>
    <property type="evidence" value="ECO:0007669"/>
    <property type="project" value="TreeGrafter"/>
</dbReference>
<dbReference type="GO" id="GO:0042277">
    <property type="term" value="F:peptide binding"/>
    <property type="evidence" value="ECO:0007669"/>
    <property type="project" value="TreeGrafter"/>
</dbReference>
<evidence type="ECO:0000313" key="3">
    <source>
        <dbReference type="EMBL" id="CAD7448210.1"/>
    </source>
</evidence>
<reference evidence="3" key="1">
    <citation type="submission" date="2020-11" db="EMBL/GenBank/DDBJ databases">
        <authorList>
            <person name="Tran Van P."/>
        </authorList>
    </citation>
    <scope>NUCLEOTIDE SEQUENCE</scope>
</reference>
<feature type="domain" description="Aminopeptidase N-like N-terminal" evidence="2">
    <location>
        <begin position="1"/>
        <end position="49"/>
    </location>
</feature>
<keyword evidence="1" id="KW-0645">Protease</keyword>
<dbReference type="InterPro" id="IPR050344">
    <property type="entry name" value="Peptidase_M1_aminopeptidases"/>
</dbReference>
<accession>A0A7R9I5I3</accession>
<evidence type="ECO:0000256" key="1">
    <source>
        <dbReference type="ARBA" id="ARBA00022438"/>
    </source>
</evidence>
<dbReference type="GO" id="GO:0005615">
    <property type="term" value="C:extracellular space"/>
    <property type="evidence" value="ECO:0007669"/>
    <property type="project" value="TreeGrafter"/>
</dbReference>
<dbReference type="PANTHER" id="PTHR11533:SF276">
    <property type="entry name" value="GLUTAMYL AMINOPEPTIDASE"/>
    <property type="match status" value="1"/>
</dbReference>
<dbReference type="GO" id="GO:0006508">
    <property type="term" value="P:proteolysis"/>
    <property type="evidence" value="ECO:0007669"/>
    <property type="project" value="TreeGrafter"/>
</dbReference>
<dbReference type="InterPro" id="IPR042097">
    <property type="entry name" value="Aminopeptidase_N-like_N_sf"/>
</dbReference>